<evidence type="ECO:0000256" key="10">
    <source>
        <dbReference type="RuleBase" id="RU366007"/>
    </source>
</evidence>
<dbReference type="SUPFAM" id="SSF52518">
    <property type="entry name" value="Thiamin diphosphate-binding fold (THDP-binding)"/>
    <property type="match status" value="1"/>
</dbReference>
<proteinExistence type="predicted"/>
<dbReference type="GO" id="GO:0004739">
    <property type="term" value="F:pyruvate dehydrogenase (acetyl-transferring) activity"/>
    <property type="evidence" value="ECO:0007669"/>
    <property type="project" value="UniProtKB-UniRule"/>
</dbReference>
<evidence type="ECO:0000259" key="11">
    <source>
        <dbReference type="Pfam" id="PF00676"/>
    </source>
</evidence>
<keyword evidence="5 10" id="KW-0560">Oxidoreductase</keyword>
<evidence type="ECO:0000256" key="1">
    <source>
        <dbReference type="ARBA" id="ARBA00001964"/>
    </source>
</evidence>
<dbReference type="STRING" id="1423734.FC83_GL002489"/>
<gene>
    <name evidence="12" type="ORF">FC83_GL002489</name>
</gene>
<comment type="subunit">
    <text evidence="2 10">Heterodimer of an alpha and a beta chain.</text>
</comment>
<evidence type="ECO:0000256" key="9">
    <source>
        <dbReference type="ARBA" id="ARBA00051231"/>
    </source>
</evidence>
<evidence type="ECO:0000313" key="12">
    <source>
        <dbReference type="EMBL" id="KRM36615.1"/>
    </source>
</evidence>
<dbReference type="AlphaFoldDB" id="A0A0R1Y2R5"/>
<dbReference type="PATRIC" id="fig|1423734.3.peg.2524"/>
<dbReference type="Pfam" id="PF00676">
    <property type="entry name" value="E1_dh"/>
    <property type="match status" value="1"/>
</dbReference>
<keyword evidence="13" id="KW-1185">Reference proteome</keyword>
<evidence type="ECO:0000256" key="2">
    <source>
        <dbReference type="ARBA" id="ARBA00011870"/>
    </source>
</evidence>
<dbReference type="NCBIfam" id="TIGR03181">
    <property type="entry name" value="PDH_E1_alph_x"/>
    <property type="match status" value="1"/>
</dbReference>
<dbReference type="CDD" id="cd02000">
    <property type="entry name" value="TPP_E1_PDC_ADC_BCADC"/>
    <property type="match status" value="1"/>
</dbReference>
<dbReference type="InterPro" id="IPR050771">
    <property type="entry name" value="Alpha-ketoacid_DH_E1_comp"/>
</dbReference>
<dbReference type="EMBL" id="AZGA01000002">
    <property type="protein sequence ID" value="KRM36615.1"/>
    <property type="molecule type" value="Genomic_DNA"/>
</dbReference>
<evidence type="ECO:0000256" key="5">
    <source>
        <dbReference type="ARBA" id="ARBA00023002"/>
    </source>
</evidence>
<evidence type="ECO:0000256" key="6">
    <source>
        <dbReference type="ARBA" id="ARBA00023052"/>
    </source>
</evidence>
<protein>
    <recommendedName>
        <fullName evidence="4 10">Pyruvate dehydrogenase E1 component subunit alpha</fullName>
        <ecNumber evidence="3 10">1.2.4.1</ecNumber>
    </recommendedName>
</protein>
<comment type="function">
    <text evidence="8 10">The pyruvate dehydrogenase complex catalyzes the overall conversion of pyruvate to acetyl-CoA and CO(2). It contains multiple copies of three enzymatic components: pyruvate dehydrogenase (E1), dihydrolipoamide acetyltransferase (E2) and lipoamide dehydrogenase (E3).</text>
</comment>
<evidence type="ECO:0000256" key="4">
    <source>
        <dbReference type="ARBA" id="ARBA00014159"/>
    </source>
</evidence>
<dbReference type="Proteomes" id="UP000051236">
    <property type="component" value="Unassembled WGS sequence"/>
</dbReference>
<dbReference type="InterPro" id="IPR017596">
    <property type="entry name" value="PdhA/BkdA"/>
</dbReference>
<dbReference type="EC" id="1.2.4.1" evidence="3 10"/>
<keyword evidence="7 10" id="KW-0670">Pyruvate</keyword>
<dbReference type="PANTHER" id="PTHR43380:SF1">
    <property type="entry name" value="2-OXOISOVALERATE DEHYDROGENASE SUBUNIT ALPHA, MITOCHONDRIAL"/>
    <property type="match status" value="1"/>
</dbReference>
<dbReference type="eggNOG" id="COG1071">
    <property type="taxonomic scope" value="Bacteria"/>
</dbReference>
<evidence type="ECO:0000256" key="8">
    <source>
        <dbReference type="ARBA" id="ARBA00025211"/>
    </source>
</evidence>
<dbReference type="GO" id="GO:0009083">
    <property type="term" value="P:branched-chain amino acid catabolic process"/>
    <property type="evidence" value="ECO:0007669"/>
    <property type="project" value="TreeGrafter"/>
</dbReference>
<reference evidence="12 13" key="1">
    <citation type="journal article" date="2015" name="Genome Announc.">
        <title>Expanding the biotechnology potential of lactobacilli through comparative genomics of 213 strains and associated genera.</title>
        <authorList>
            <person name="Sun Z."/>
            <person name="Harris H.M."/>
            <person name="McCann A."/>
            <person name="Guo C."/>
            <person name="Argimon S."/>
            <person name="Zhang W."/>
            <person name="Yang X."/>
            <person name="Jeffery I.B."/>
            <person name="Cooney J.C."/>
            <person name="Kagawa T.F."/>
            <person name="Liu W."/>
            <person name="Song Y."/>
            <person name="Salvetti E."/>
            <person name="Wrobel A."/>
            <person name="Rasinkangas P."/>
            <person name="Parkhill J."/>
            <person name="Rea M.C."/>
            <person name="O'Sullivan O."/>
            <person name="Ritari J."/>
            <person name="Douillard F.P."/>
            <person name="Paul Ross R."/>
            <person name="Yang R."/>
            <person name="Briner A.E."/>
            <person name="Felis G.E."/>
            <person name="de Vos W.M."/>
            <person name="Barrangou R."/>
            <person name="Klaenhammer T.R."/>
            <person name="Caufield P.W."/>
            <person name="Cui Y."/>
            <person name="Zhang H."/>
            <person name="O'Toole P.W."/>
        </authorList>
    </citation>
    <scope>NUCLEOTIDE SEQUENCE [LARGE SCALE GENOMIC DNA]</scope>
    <source>
        <strain evidence="12 13">DSM 18527</strain>
    </source>
</reference>
<name>A0A0R1Y2R5_9LACO</name>
<comment type="caution">
    <text evidence="12">The sequence shown here is derived from an EMBL/GenBank/DDBJ whole genome shotgun (WGS) entry which is preliminary data.</text>
</comment>
<feature type="domain" description="Dehydrogenase E1 component" evidence="11">
    <location>
        <begin position="47"/>
        <end position="335"/>
    </location>
</feature>
<evidence type="ECO:0000313" key="13">
    <source>
        <dbReference type="Proteomes" id="UP000051236"/>
    </source>
</evidence>
<evidence type="ECO:0000256" key="7">
    <source>
        <dbReference type="ARBA" id="ARBA00023317"/>
    </source>
</evidence>
<dbReference type="InterPro" id="IPR001017">
    <property type="entry name" value="DH_E1"/>
</dbReference>
<accession>A0A0R1Y2R5</accession>
<sequence length="363" mass="40889">MLDFEALIKDEDKDFKMVQILNEKGEIVDPDHLPDLSDDQLVELMSKMVWARVLDQRSTALNRQGRLGFYAPTAGHEASQMASVYAMDKGDFILPRYRDVPELIQHGLPIYKAFLWSRGHVEGNHYPDDLRALPPQIIIGAQYVQAAGVALGLKIKGNKNVAFAYTGDGGTSQGDFYEGMNFAGHFDAPAIFIVENNEFAISVPRSQQTVAKTLAQKAVAVGIPGVQVDGMDPLAVYEVCKEARDWALAGNGPVLIETMTYRYGPHTLSGDDPKRYRSAELDELWHQRDPINRFRTYLQGKGLWSDEQEEKLTEKYKAEIKDAVDQADKAEKQTVSEFLTNTYEVQPQNIKEQLNIYRQKESN</sequence>
<organism evidence="12 13">
    <name type="scientific">Agrilactobacillus composti DSM 18527 = JCM 14202</name>
    <dbReference type="NCBI Taxonomy" id="1423734"/>
    <lineage>
        <taxon>Bacteria</taxon>
        <taxon>Bacillati</taxon>
        <taxon>Bacillota</taxon>
        <taxon>Bacilli</taxon>
        <taxon>Lactobacillales</taxon>
        <taxon>Lactobacillaceae</taxon>
        <taxon>Agrilactobacillus</taxon>
    </lineage>
</organism>
<comment type="catalytic activity">
    <reaction evidence="9 10">
        <text>N(6)-[(R)-lipoyl]-L-lysyl-[protein] + pyruvate + H(+) = N(6)-[(R)-S(8)-acetyldihydrolipoyl]-L-lysyl-[protein] + CO2</text>
        <dbReference type="Rhea" id="RHEA:19189"/>
        <dbReference type="Rhea" id="RHEA-COMP:10474"/>
        <dbReference type="Rhea" id="RHEA-COMP:10478"/>
        <dbReference type="ChEBI" id="CHEBI:15361"/>
        <dbReference type="ChEBI" id="CHEBI:15378"/>
        <dbReference type="ChEBI" id="CHEBI:16526"/>
        <dbReference type="ChEBI" id="CHEBI:83099"/>
        <dbReference type="ChEBI" id="CHEBI:83111"/>
        <dbReference type="EC" id="1.2.4.1"/>
    </reaction>
</comment>
<evidence type="ECO:0000256" key="3">
    <source>
        <dbReference type="ARBA" id="ARBA00012281"/>
    </source>
</evidence>
<keyword evidence="6 10" id="KW-0786">Thiamine pyrophosphate</keyword>
<dbReference type="Gene3D" id="3.40.50.970">
    <property type="match status" value="1"/>
</dbReference>
<dbReference type="PANTHER" id="PTHR43380">
    <property type="entry name" value="2-OXOISOVALERATE DEHYDROGENASE SUBUNIT ALPHA, MITOCHONDRIAL"/>
    <property type="match status" value="1"/>
</dbReference>
<dbReference type="InterPro" id="IPR029061">
    <property type="entry name" value="THDP-binding"/>
</dbReference>
<comment type="cofactor">
    <cofactor evidence="1 10">
        <name>thiamine diphosphate</name>
        <dbReference type="ChEBI" id="CHEBI:58937"/>
    </cofactor>
</comment>